<gene>
    <name evidence="1" type="ORF">C0W93_07905</name>
</gene>
<name>A0A2T3KWM7_PHOLD</name>
<organism evidence="1 2">
    <name type="scientific">Photobacterium leiognathi subsp. mandapamensis</name>
    <name type="common">Photobacterium mandapamensis</name>
    <dbReference type="NCBI Taxonomy" id="48408"/>
    <lineage>
        <taxon>Bacteria</taxon>
        <taxon>Pseudomonadati</taxon>
        <taxon>Pseudomonadota</taxon>
        <taxon>Gammaproteobacteria</taxon>
        <taxon>Vibrionales</taxon>
        <taxon>Vibrionaceae</taxon>
        <taxon>Photobacterium</taxon>
    </lineage>
</organism>
<evidence type="ECO:0000313" key="2">
    <source>
        <dbReference type="Proteomes" id="UP000240530"/>
    </source>
</evidence>
<accession>A0A2T3KWM7</accession>
<comment type="caution">
    <text evidence="1">The sequence shown here is derived from an EMBL/GenBank/DDBJ whole genome shotgun (WGS) entry which is preliminary data.</text>
</comment>
<evidence type="ECO:0000313" key="1">
    <source>
        <dbReference type="EMBL" id="PSV11803.1"/>
    </source>
</evidence>
<protein>
    <submittedName>
        <fullName evidence="1">Uncharacterized protein</fullName>
    </submittedName>
</protein>
<dbReference type="AlphaFoldDB" id="A0A2T3KWM7"/>
<reference evidence="1 2" key="1">
    <citation type="submission" date="2018-03" db="EMBL/GenBank/DDBJ databases">
        <title>Whole genome sequencing of Histamine producing bacteria.</title>
        <authorList>
            <person name="Butler K."/>
        </authorList>
    </citation>
    <scope>NUCLEOTIDE SEQUENCE [LARGE SCALE GENOMIC DNA]</scope>
    <source>
        <strain evidence="1 2">Res.4.1</strain>
    </source>
</reference>
<proteinExistence type="predicted"/>
<dbReference type="EMBL" id="PYNS01000005">
    <property type="protein sequence ID" value="PSV11803.1"/>
    <property type="molecule type" value="Genomic_DNA"/>
</dbReference>
<dbReference type="Proteomes" id="UP000240530">
    <property type="component" value="Unassembled WGS sequence"/>
</dbReference>
<sequence length="127" mass="14190">MNNHKKLKKYTESFIKSLTRYLKKGLNVSATIHPANSGGAIIEFDITEQARNEIKIIDTVPSINTTLERIDQRMIGGNIQGVTFLGTNVYMDGNRIVIIKGEDDHEHWSNKAVSDDISRIVSPHKGA</sequence>
<dbReference type="RefSeq" id="WP_107184718.1">
    <property type="nucleotide sequence ID" value="NZ_CP131589.1"/>
</dbReference>